<evidence type="ECO:0000313" key="2">
    <source>
        <dbReference type="Proteomes" id="UP000077266"/>
    </source>
</evidence>
<dbReference type="InterPro" id="IPR032675">
    <property type="entry name" value="LRR_dom_sf"/>
</dbReference>
<protein>
    <recommendedName>
        <fullName evidence="3">F-box domain-containing protein</fullName>
    </recommendedName>
</protein>
<accession>A0A165FYG2</accession>
<keyword evidence="2" id="KW-1185">Reference proteome</keyword>
<dbReference type="AlphaFoldDB" id="A0A165FYG2"/>
<dbReference type="Gene3D" id="3.80.10.10">
    <property type="entry name" value="Ribonuclease Inhibitor"/>
    <property type="match status" value="1"/>
</dbReference>
<evidence type="ECO:0008006" key="3">
    <source>
        <dbReference type="Google" id="ProtNLM"/>
    </source>
</evidence>
<name>A0A165FYG2_EXIGL</name>
<evidence type="ECO:0000313" key="1">
    <source>
        <dbReference type="EMBL" id="KZV89715.1"/>
    </source>
</evidence>
<organism evidence="1 2">
    <name type="scientific">Exidia glandulosa HHB12029</name>
    <dbReference type="NCBI Taxonomy" id="1314781"/>
    <lineage>
        <taxon>Eukaryota</taxon>
        <taxon>Fungi</taxon>
        <taxon>Dikarya</taxon>
        <taxon>Basidiomycota</taxon>
        <taxon>Agaricomycotina</taxon>
        <taxon>Agaricomycetes</taxon>
        <taxon>Auriculariales</taxon>
        <taxon>Exidiaceae</taxon>
        <taxon>Exidia</taxon>
    </lineage>
</organism>
<dbReference type="SUPFAM" id="SSF52047">
    <property type="entry name" value="RNI-like"/>
    <property type="match status" value="1"/>
</dbReference>
<dbReference type="EMBL" id="KV426066">
    <property type="protein sequence ID" value="KZV89715.1"/>
    <property type="molecule type" value="Genomic_DNA"/>
</dbReference>
<gene>
    <name evidence="1" type="ORF">EXIGLDRAFT_751036</name>
</gene>
<dbReference type="InParanoid" id="A0A165FYG2"/>
<sequence length="481" mass="54284">MAPSLRADSGSSTKKNVACLDAQRLTDVFVWLSFRDRITTAQVSHSWRSASLGAPERLWSRIPSDDRPHVLEALLERAGEAPVELVEVWLSGRTARSIGRCIEKHMPHIARLTLCFQDGIDAPEFQMLALSQPAPILSYFALNDYGANRIAFRGGKFAGNAPKLHTLHLVGISLGMCDVLANLRRLSFTNDNITTRHLILLFTTCRRLEYLNLKMKFYDHEAYGSPTPQIDEPIVPPDCMRTLLLHISAFDSELSFSGITNVVHQGIPLIDLTLHEDVWLEQSFMIIPLMSVSPREMDIRFTPHTTAVRFTEPDGRKRSYRNLPGVGAQLDDGEDTALTFSFDLDRVSDVTRASIRGFWHLEGRTFEGLISLRELTIIVEPGFRIPAPCEGDEASFECPQLQFLRFAAPETSRLRTIRKTDVVRFVRNMLKLRRKLARIEFCGLQTDGPVDDLRVYAKEVIHNAQPALDFEWEGDAEALLA</sequence>
<dbReference type="Proteomes" id="UP000077266">
    <property type="component" value="Unassembled WGS sequence"/>
</dbReference>
<proteinExistence type="predicted"/>
<reference evidence="1 2" key="1">
    <citation type="journal article" date="2016" name="Mol. Biol. Evol.">
        <title>Comparative Genomics of Early-Diverging Mushroom-Forming Fungi Provides Insights into the Origins of Lignocellulose Decay Capabilities.</title>
        <authorList>
            <person name="Nagy L.G."/>
            <person name="Riley R."/>
            <person name="Tritt A."/>
            <person name="Adam C."/>
            <person name="Daum C."/>
            <person name="Floudas D."/>
            <person name="Sun H."/>
            <person name="Yadav J.S."/>
            <person name="Pangilinan J."/>
            <person name="Larsson K.H."/>
            <person name="Matsuura K."/>
            <person name="Barry K."/>
            <person name="Labutti K."/>
            <person name="Kuo R."/>
            <person name="Ohm R.A."/>
            <person name="Bhattacharya S.S."/>
            <person name="Shirouzu T."/>
            <person name="Yoshinaga Y."/>
            <person name="Martin F.M."/>
            <person name="Grigoriev I.V."/>
            <person name="Hibbett D.S."/>
        </authorList>
    </citation>
    <scope>NUCLEOTIDE SEQUENCE [LARGE SCALE GENOMIC DNA]</scope>
    <source>
        <strain evidence="1 2">HHB12029</strain>
    </source>
</reference>